<dbReference type="EMBL" id="RQHF01000035">
    <property type="protein sequence ID" value="TGM46062.1"/>
    <property type="molecule type" value="Genomic_DNA"/>
</dbReference>
<feature type="transmembrane region" description="Helical" evidence="1">
    <location>
        <begin position="57"/>
        <end position="75"/>
    </location>
</feature>
<protein>
    <submittedName>
        <fullName evidence="2">Prokaryotic cytochrome C oxidase subunit IV</fullName>
    </submittedName>
</protein>
<name>A0ABY2NJW5_9LEPT</name>
<reference evidence="3" key="1">
    <citation type="journal article" date="2019" name="PLoS Negl. Trop. Dis.">
        <title>Revisiting the worldwide diversity of Leptospira species in the environment.</title>
        <authorList>
            <person name="Vincent A.T."/>
            <person name="Schiettekatte O."/>
            <person name="Bourhy P."/>
            <person name="Veyrier F.J."/>
            <person name="Picardeau M."/>
        </authorList>
    </citation>
    <scope>NUCLEOTIDE SEQUENCE [LARGE SCALE GENOMIC DNA]</scope>
    <source>
        <strain evidence="3">201601955</strain>
    </source>
</reference>
<comment type="caution">
    <text evidence="2">The sequence shown here is derived from an EMBL/GenBank/DDBJ whole genome shotgun (WGS) entry which is preliminary data.</text>
</comment>
<dbReference type="Proteomes" id="UP000298112">
    <property type="component" value="Unassembled WGS sequence"/>
</dbReference>
<dbReference type="RefSeq" id="WP_135660172.1">
    <property type="nucleotide sequence ID" value="NZ_RQHF01000035.1"/>
</dbReference>
<keyword evidence="1" id="KW-0472">Membrane</keyword>
<accession>A0ABY2NJW5</accession>
<evidence type="ECO:0000256" key="1">
    <source>
        <dbReference type="SAM" id="Phobius"/>
    </source>
</evidence>
<keyword evidence="3" id="KW-1185">Reference proteome</keyword>
<feature type="transmembrane region" description="Helical" evidence="1">
    <location>
        <begin position="32"/>
        <end position="50"/>
    </location>
</feature>
<sequence length="76" mass="8960">MKLIIITYTILMFIVYFSFFGMGQVIPGNWNLILMSAIKFLLICFVFMNLKEAHPFWKVTFPILIGIYSFSIWILT</sequence>
<organism evidence="2 3">
    <name type="scientific">Leptospira vanthielii</name>
    <dbReference type="NCBI Taxonomy" id="293085"/>
    <lineage>
        <taxon>Bacteria</taxon>
        <taxon>Pseudomonadati</taxon>
        <taxon>Spirochaetota</taxon>
        <taxon>Spirochaetia</taxon>
        <taxon>Leptospirales</taxon>
        <taxon>Leptospiraceae</taxon>
        <taxon>Leptospira</taxon>
    </lineage>
</organism>
<keyword evidence="1" id="KW-1133">Transmembrane helix</keyword>
<keyword evidence="1" id="KW-0812">Transmembrane</keyword>
<evidence type="ECO:0000313" key="3">
    <source>
        <dbReference type="Proteomes" id="UP000298112"/>
    </source>
</evidence>
<feature type="transmembrane region" description="Helical" evidence="1">
    <location>
        <begin position="5"/>
        <end position="26"/>
    </location>
</feature>
<evidence type="ECO:0000313" key="2">
    <source>
        <dbReference type="EMBL" id="TGM46062.1"/>
    </source>
</evidence>
<proteinExistence type="predicted"/>
<gene>
    <name evidence="2" type="ORF">EHQ95_15515</name>
</gene>